<sequence length="63" mass="7089">MEVQTLHNENAVQEPIVQEQAQEEGEPVVALPLQEFGDAPLRRSARIRKLVISNDYVVYLADA</sequence>
<protein>
    <submittedName>
        <fullName evidence="2">Uncharacterized protein</fullName>
    </submittedName>
</protein>
<keyword evidence="3" id="KW-1185">Reference proteome</keyword>
<name>A0ABU6XE60_9FABA</name>
<reference evidence="2 3" key="1">
    <citation type="journal article" date="2023" name="Plants (Basel)">
        <title>Bridging the Gap: Combining Genomics and Transcriptomics Approaches to Understand Stylosanthes scabra, an Orphan Legume from the Brazilian Caatinga.</title>
        <authorList>
            <person name="Ferreira-Neto J.R.C."/>
            <person name="da Silva M.D."/>
            <person name="Binneck E."/>
            <person name="de Melo N.F."/>
            <person name="da Silva R.H."/>
            <person name="de Melo A.L.T.M."/>
            <person name="Pandolfi V."/>
            <person name="Bustamante F.O."/>
            <person name="Brasileiro-Vidal A.C."/>
            <person name="Benko-Iseppon A.M."/>
        </authorList>
    </citation>
    <scope>NUCLEOTIDE SEQUENCE [LARGE SCALE GENOMIC DNA]</scope>
    <source>
        <tissue evidence="2">Leaves</tissue>
    </source>
</reference>
<evidence type="ECO:0000256" key="1">
    <source>
        <dbReference type="SAM" id="MobiDB-lite"/>
    </source>
</evidence>
<accession>A0ABU6XE60</accession>
<organism evidence="2 3">
    <name type="scientific">Stylosanthes scabra</name>
    <dbReference type="NCBI Taxonomy" id="79078"/>
    <lineage>
        <taxon>Eukaryota</taxon>
        <taxon>Viridiplantae</taxon>
        <taxon>Streptophyta</taxon>
        <taxon>Embryophyta</taxon>
        <taxon>Tracheophyta</taxon>
        <taxon>Spermatophyta</taxon>
        <taxon>Magnoliopsida</taxon>
        <taxon>eudicotyledons</taxon>
        <taxon>Gunneridae</taxon>
        <taxon>Pentapetalae</taxon>
        <taxon>rosids</taxon>
        <taxon>fabids</taxon>
        <taxon>Fabales</taxon>
        <taxon>Fabaceae</taxon>
        <taxon>Papilionoideae</taxon>
        <taxon>50 kb inversion clade</taxon>
        <taxon>dalbergioids sensu lato</taxon>
        <taxon>Dalbergieae</taxon>
        <taxon>Pterocarpus clade</taxon>
        <taxon>Stylosanthes</taxon>
    </lineage>
</organism>
<gene>
    <name evidence="2" type="ORF">PIB30_046356</name>
</gene>
<feature type="compositionally biased region" description="Polar residues" evidence="1">
    <location>
        <begin position="1"/>
        <end position="11"/>
    </location>
</feature>
<proteinExistence type="predicted"/>
<evidence type="ECO:0000313" key="3">
    <source>
        <dbReference type="Proteomes" id="UP001341840"/>
    </source>
</evidence>
<dbReference type="EMBL" id="JASCZI010211737">
    <property type="protein sequence ID" value="MED6196321.1"/>
    <property type="molecule type" value="Genomic_DNA"/>
</dbReference>
<comment type="caution">
    <text evidence="2">The sequence shown here is derived from an EMBL/GenBank/DDBJ whole genome shotgun (WGS) entry which is preliminary data.</text>
</comment>
<feature type="non-terminal residue" evidence="2">
    <location>
        <position position="63"/>
    </location>
</feature>
<feature type="region of interest" description="Disordered" evidence="1">
    <location>
        <begin position="1"/>
        <end position="20"/>
    </location>
</feature>
<evidence type="ECO:0000313" key="2">
    <source>
        <dbReference type="EMBL" id="MED6196321.1"/>
    </source>
</evidence>
<dbReference type="Proteomes" id="UP001341840">
    <property type="component" value="Unassembled WGS sequence"/>
</dbReference>